<keyword evidence="10" id="KW-0393">Immunoglobulin domain</keyword>
<dbReference type="GO" id="GO:0009897">
    <property type="term" value="C:external side of plasma membrane"/>
    <property type="evidence" value="ECO:0007669"/>
    <property type="project" value="TreeGrafter"/>
</dbReference>
<evidence type="ECO:0000256" key="4">
    <source>
        <dbReference type="ARBA" id="ARBA00022729"/>
    </source>
</evidence>
<dbReference type="GO" id="GO:0031295">
    <property type="term" value="P:T cell costimulation"/>
    <property type="evidence" value="ECO:0007669"/>
    <property type="project" value="TreeGrafter"/>
</dbReference>
<evidence type="ECO:0000256" key="5">
    <source>
        <dbReference type="ARBA" id="ARBA00022989"/>
    </source>
</evidence>
<evidence type="ECO:0000256" key="2">
    <source>
        <dbReference type="ARBA" id="ARBA00022475"/>
    </source>
</evidence>
<accession>A0A3B5LL81</accession>
<evidence type="ECO:0000256" key="6">
    <source>
        <dbReference type="ARBA" id="ARBA00023136"/>
    </source>
</evidence>
<keyword evidence="2" id="KW-1003">Cell membrane</keyword>
<dbReference type="Proteomes" id="UP000261380">
    <property type="component" value="Unplaced"/>
</dbReference>
<evidence type="ECO:0000256" key="1">
    <source>
        <dbReference type="ARBA" id="ARBA00004251"/>
    </source>
</evidence>
<dbReference type="Gene3D" id="2.60.40.10">
    <property type="entry name" value="Immunoglobulins"/>
    <property type="match status" value="1"/>
</dbReference>
<evidence type="ECO:0000256" key="7">
    <source>
        <dbReference type="ARBA" id="ARBA00023157"/>
    </source>
</evidence>
<dbReference type="InterPro" id="IPR007110">
    <property type="entry name" value="Ig-like_dom"/>
</dbReference>
<evidence type="ECO:0000256" key="3">
    <source>
        <dbReference type="ARBA" id="ARBA00022692"/>
    </source>
</evidence>
<dbReference type="Ensembl" id="ENSXCOT00000011815.1">
    <property type="protein sequence ID" value="ENSXCOP00000011682.1"/>
    <property type="gene ID" value="ENSXCOG00000008824.1"/>
</dbReference>
<keyword evidence="3" id="KW-0812">Transmembrane</keyword>
<dbReference type="GO" id="GO:0006955">
    <property type="term" value="P:immune response"/>
    <property type="evidence" value="ECO:0007669"/>
    <property type="project" value="TreeGrafter"/>
</dbReference>
<name>A0A3B5LL81_9TELE</name>
<keyword evidence="8" id="KW-0675">Receptor</keyword>
<dbReference type="PROSITE" id="PS50835">
    <property type="entry name" value="IG_LIKE"/>
    <property type="match status" value="1"/>
</dbReference>
<dbReference type="InterPro" id="IPR013106">
    <property type="entry name" value="Ig_V-set"/>
</dbReference>
<dbReference type="InterPro" id="IPR036179">
    <property type="entry name" value="Ig-like_dom_sf"/>
</dbReference>
<dbReference type="GeneTree" id="ENSGT01030000234893"/>
<dbReference type="SUPFAM" id="SSF48726">
    <property type="entry name" value="Immunoglobulin"/>
    <property type="match status" value="1"/>
</dbReference>
<reference evidence="12" key="1">
    <citation type="submission" date="2025-08" db="UniProtKB">
        <authorList>
            <consortium name="Ensembl"/>
        </authorList>
    </citation>
    <scope>IDENTIFICATION</scope>
</reference>
<dbReference type="PANTHER" id="PTHR25466">
    <property type="entry name" value="T-LYMPHOCYTE ACTIVATION ANTIGEN"/>
    <property type="match status" value="1"/>
</dbReference>
<keyword evidence="9" id="KW-0325">Glycoprotein</keyword>
<reference evidence="12" key="2">
    <citation type="submission" date="2025-09" db="UniProtKB">
        <authorList>
            <consortium name="Ensembl"/>
        </authorList>
    </citation>
    <scope>IDENTIFICATION</scope>
</reference>
<dbReference type="InterPro" id="IPR051713">
    <property type="entry name" value="T-cell_Activation_Regulation"/>
</dbReference>
<evidence type="ECO:0000259" key="11">
    <source>
        <dbReference type="PROSITE" id="PS50835"/>
    </source>
</evidence>
<keyword evidence="5" id="KW-1133">Transmembrane helix</keyword>
<keyword evidence="13" id="KW-1185">Reference proteome</keyword>
<evidence type="ECO:0000313" key="12">
    <source>
        <dbReference type="Ensembl" id="ENSXCOP00000011682.1"/>
    </source>
</evidence>
<keyword evidence="6" id="KW-0472">Membrane</keyword>
<organism evidence="12 13">
    <name type="scientific">Xiphophorus couchianus</name>
    <name type="common">Monterrey platyfish</name>
    <dbReference type="NCBI Taxonomy" id="32473"/>
    <lineage>
        <taxon>Eukaryota</taxon>
        <taxon>Metazoa</taxon>
        <taxon>Chordata</taxon>
        <taxon>Craniata</taxon>
        <taxon>Vertebrata</taxon>
        <taxon>Euteleostomi</taxon>
        <taxon>Actinopterygii</taxon>
        <taxon>Neopterygii</taxon>
        <taxon>Teleostei</taxon>
        <taxon>Neoteleostei</taxon>
        <taxon>Acanthomorphata</taxon>
        <taxon>Ovalentaria</taxon>
        <taxon>Atherinomorphae</taxon>
        <taxon>Cyprinodontiformes</taxon>
        <taxon>Poeciliidae</taxon>
        <taxon>Poeciliinae</taxon>
        <taxon>Xiphophorus</taxon>
    </lineage>
</organism>
<evidence type="ECO:0000256" key="10">
    <source>
        <dbReference type="ARBA" id="ARBA00023319"/>
    </source>
</evidence>
<sequence length="127" mass="14577">MAKSLRESETSKSCVLNQDCILPCRFENGVTDMRWFLYKTSSLIVSYNQSGSRYSESFRSRASLFEDQISRGNGDLLLRGVKVDDEGEYRCYANIIGIYDRYYVDLQHAVAARRPRRTSLAEDPGKN</sequence>
<dbReference type="GO" id="GO:0071222">
    <property type="term" value="P:cellular response to lipopolysaccharide"/>
    <property type="evidence" value="ECO:0007669"/>
    <property type="project" value="TreeGrafter"/>
</dbReference>
<keyword evidence="4" id="KW-0732">Signal</keyword>
<proteinExistence type="predicted"/>
<protein>
    <recommendedName>
        <fullName evidence="11">Ig-like domain-containing protein</fullName>
    </recommendedName>
</protein>
<keyword evidence="7" id="KW-1015">Disulfide bond</keyword>
<dbReference type="GO" id="GO:0042102">
    <property type="term" value="P:positive regulation of T cell proliferation"/>
    <property type="evidence" value="ECO:0007669"/>
    <property type="project" value="TreeGrafter"/>
</dbReference>
<dbReference type="InterPro" id="IPR013783">
    <property type="entry name" value="Ig-like_fold"/>
</dbReference>
<dbReference type="GO" id="GO:0042130">
    <property type="term" value="P:negative regulation of T cell proliferation"/>
    <property type="evidence" value="ECO:0007669"/>
    <property type="project" value="TreeGrafter"/>
</dbReference>
<comment type="subcellular location">
    <subcellularLocation>
        <location evidence="1">Cell membrane</location>
        <topology evidence="1">Single-pass type I membrane protein</topology>
    </subcellularLocation>
</comment>
<dbReference type="PANTHER" id="PTHR25466:SF14">
    <property type="entry name" value="BUTYROPHILIN SUBFAMILY 2 MEMBER A2-LIKE-RELATED"/>
    <property type="match status" value="1"/>
</dbReference>
<evidence type="ECO:0000256" key="9">
    <source>
        <dbReference type="ARBA" id="ARBA00023180"/>
    </source>
</evidence>
<dbReference type="AlphaFoldDB" id="A0A3B5LL81"/>
<dbReference type="GO" id="GO:0007166">
    <property type="term" value="P:cell surface receptor signaling pathway"/>
    <property type="evidence" value="ECO:0007669"/>
    <property type="project" value="TreeGrafter"/>
</dbReference>
<evidence type="ECO:0000256" key="8">
    <source>
        <dbReference type="ARBA" id="ARBA00023170"/>
    </source>
</evidence>
<dbReference type="Pfam" id="PF07686">
    <property type="entry name" value="V-set"/>
    <property type="match status" value="1"/>
</dbReference>
<evidence type="ECO:0000313" key="13">
    <source>
        <dbReference type="Proteomes" id="UP000261380"/>
    </source>
</evidence>
<feature type="domain" description="Ig-like" evidence="11">
    <location>
        <begin position="1"/>
        <end position="94"/>
    </location>
</feature>